<dbReference type="GO" id="GO:0005743">
    <property type="term" value="C:mitochondrial inner membrane"/>
    <property type="evidence" value="ECO:0007669"/>
    <property type="project" value="UniProtKB-SubCell"/>
</dbReference>
<evidence type="ECO:0000256" key="3">
    <source>
        <dbReference type="ARBA" id="ARBA00022692"/>
    </source>
</evidence>
<accession>A0A8T2V6K5</accession>
<evidence type="ECO:0000256" key="8">
    <source>
        <dbReference type="SAM" id="Phobius"/>
    </source>
</evidence>
<keyword evidence="10" id="KW-1185">Reference proteome</keyword>
<dbReference type="SUPFAM" id="SSF81343">
    <property type="entry name" value="Fumarate reductase respiratory complex transmembrane subunits"/>
    <property type="match status" value="1"/>
</dbReference>
<organism evidence="9 10">
    <name type="scientific">Ceratopteris richardii</name>
    <name type="common">Triangle waterfern</name>
    <dbReference type="NCBI Taxonomy" id="49495"/>
    <lineage>
        <taxon>Eukaryota</taxon>
        <taxon>Viridiplantae</taxon>
        <taxon>Streptophyta</taxon>
        <taxon>Embryophyta</taxon>
        <taxon>Tracheophyta</taxon>
        <taxon>Polypodiopsida</taxon>
        <taxon>Polypodiidae</taxon>
        <taxon>Polypodiales</taxon>
        <taxon>Pteridineae</taxon>
        <taxon>Pteridaceae</taxon>
        <taxon>Parkerioideae</taxon>
        <taxon>Ceratopteris</taxon>
    </lineage>
</organism>
<keyword evidence="6" id="KW-0408">Iron</keyword>
<comment type="subcellular location">
    <subcellularLocation>
        <location evidence="1">Mitochondrion inner membrane</location>
        <topology evidence="1">Single-pass membrane protein</topology>
    </subcellularLocation>
</comment>
<dbReference type="InterPro" id="IPR014314">
    <property type="entry name" value="Succ_DH_cytb556"/>
</dbReference>
<keyword evidence="4" id="KW-0479">Metal-binding</keyword>
<keyword evidence="2" id="KW-0349">Heme</keyword>
<evidence type="ECO:0000313" key="10">
    <source>
        <dbReference type="Proteomes" id="UP000825935"/>
    </source>
</evidence>
<keyword evidence="7 8" id="KW-0472">Membrane</keyword>
<dbReference type="Proteomes" id="UP000825935">
    <property type="component" value="Chromosome 2"/>
</dbReference>
<keyword evidence="3 8" id="KW-0812">Transmembrane</keyword>
<dbReference type="InterPro" id="IPR034804">
    <property type="entry name" value="SQR/QFR_C/D"/>
</dbReference>
<dbReference type="AlphaFoldDB" id="A0A8T2V6K5"/>
<dbReference type="GO" id="GO:0006099">
    <property type="term" value="P:tricarboxylic acid cycle"/>
    <property type="evidence" value="ECO:0007669"/>
    <property type="project" value="InterPro"/>
</dbReference>
<evidence type="ECO:0000256" key="4">
    <source>
        <dbReference type="ARBA" id="ARBA00022723"/>
    </source>
</evidence>
<protein>
    <submittedName>
        <fullName evidence="9">Uncharacterized protein</fullName>
    </submittedName>
</protein>
<proteinExistence type="predicted"/>
<evidence type="ECO:0000256" key="5">
    <source>
        <dbReference type="ARBA" id="ARBA00022989"/>
    </source>
</evidence>
<evidence type="ECO:0000256" key="1">
    <source>
        <dbReference type="ARBA" id="ARBA00004434"/>
    </source>
</evidence>
<dbReference type="GO" id="GO:0046872">
    <property type="term" value="F:metal ion binding"/>
    <property type="evidence" value="ECO:0007669"/>
    <property type="project" value="UniProtKB-KW"/>
</dbReference>
<dbReference type="OrthoDB" id="588261at2759"/>
<evidence type="ECO:0000313" key="9">
    <source>
        <dbReference type="EMBL" id="KAH7444077.1"/>
    </source>
</evidence>
<feature type="transmembrane region" description="Helical" evidence="8">
    <location>
        <begin position="82"/>
        <end position="105"/>
    </location>
</feature>
<dbReference type="Gene3D" id="1.20.1300.10">
    <property type="entry name" value="Fumarate reductase/succinate dehydrogenase, transmembrane subunit"/>
    <property type="match status" value="1"/>
</dbReference>
<dbReference type="GO" id="GO:0009055">
    <property type="term" value="F:electron transfer activity"/>
    <property type="evidence" value="ECO:0007669"/>
    <property type="project" value="InterPro"/>
</dbReference>
<evidence type="ECO:0000256" key="2">
    <source>
        <dbReference type="ARBA" id="ARBA00022617"/>
    </source>
</evidence>
<reference evidence="9" key="1">
    <citation type="submission" date="2021-08" db="EMBL/GenBank/DDBJ databases">
        <title>WGS assembly of Ceratopteris richardii.</title>
        <authorList>
            <person name="Marchant D.B."/>
            <person name="Chen G."/>
            <person name="Jenkins J."/>
            <person name="Shu S."/>
            <person name="Leebens-Mack J."/>
            <person name="Grimwood J."/>
            <person name="Schmutz J."/>
            <person name="Soltis P."/>
            <person name="Soltis D."/>
            <person name="Chen Z.-H."/>
        </authorList>
    </citation>
    <scope>NUCLEOTIDE SEQUENCE</scope>
    <source>
        <strain evidence="9">Whitten #5841</strain>
        <tissue evidence="9">Leaf</tissue>
    </source>
</reference>
<dbReference type="PIRSF" id="PIRSF000178">
    <property type="entry name" value="SDH_cyt_b560"/>
    <property type="match status" value="1"/>
</dbReference>
<sequence length="106" mass="11764">MGSININVSLTSTLSIFYRIPGAFLAAVLLVGISLLKVGHLSLTFENRFIVVTFLALSYYMSNGVCYLWWDSGLVSDLKEVHTFGIPMLFRAAPLAFLTLLRVLFS</sequence>
<evidence type="ECO:0000256" key="7">
    <source>
        <dbReference type="ARBA" id="ARBA00023136"/>
    </source>
</evidence>
<feature type="transmembrane region" description="Helical" evidence="8">
    <location>
        <begin position="16"/>
        <end position="36"/>
    </location>
</feature>
<name>A0A8T2V6K5_CERRI</name>
<gene>
    <name evidence="9" type="ORF">KP509_02G063400</name>
</gene>
<keyword evidence="5 8" id="KW-1133">Transmembrane helix</keyword>
<dbReference type="EMBL" id="CM035407">
    <property type="protein sequence ID" value="KAH7444077.1"/>
    <property type="molecule type" value="Genomic_DNA"/>
</dbReference>
<feature type="transmembrane region" description="Helical" evidence="8">
    <location>
        <begin position="48"/>
        <end position="70"/>
    </location>
</feature>
<evidence type="ECO:0000256" key="6">
    <source>
        <dbReference type="ARBA" id="ARBA00023004"/>
    </source>
</evidence>
<comment type="caution">
    <text evidence="9">The sequence shown here is derived from an EMBL/GenBank/DDBJ whole genome shotgun (WGS) entry which is preliminary data.</text>
</comment>